<keyword evidence="2" id="KW-1185">Reference proteome</keyword>
<evidence type="ECO:0000313" key="2">
    <source>
        <dbReference type="Proteomes" id="UP000662747"/>
    </source>
</evidence>
<sequence length="87" mass="9412">MVINLVRMPNDPTVVSCALSVEVPEVNKDGKVTDGFAQRAAAMAADEVAARVAGQGLLAAELCESFRREMLRELDLLIAGARIRRML</sequence>
<proteinExistence type="predicted"/>
<dbReference type="RefSeq" id="WP_206723614.1">
    <property type="nucleotide sequence ID" value="NZ_CP071090.1"/>
</dbReference>
<name>A0ABX7NT23_9BACT</name>
<evidence type="ECO:0000313" key="1">
    <source>
        <dbReference type="EMBL" id="QSQ22037.1"/>
    </source>
</evidence>
<organism evidence="1 2">
    <name type="scientific">Pyxidicoccus parkwayensis</name>
    <dbReference type="NCBI Taxonomy" id="2813578"/>
    <lineage>
        <taxon>Bacteria</taxon>
        <taxon>Pseudomonadati</taxon>
        <taxon>Myxococcota</taxon>
        <taxon>Myxococcia</taxon>
        <taxon>Myxococcales</taxon>
        <taxon>Cystobacterineae</taxon>
        <taxon>Myxococcaceae</taxon>
        <taxon>Pyxidicoccus</taxon>
    </lineage>
</organism>
<dbReference type="EMBL" id="CP071090">
    <property type="protein sequence ID" value="QSQ22037.1"/>
    <property type="molecule type" value="Genomic_DNA"/>
</dbReference>
<reference evidence="1 2" key="1">
    <citation type="submission" date="2021-02" db="EMBL/GenBank/DDBJ databases">
        <title>De Novo genome assembly of isolated myxobacteria.</title>
        <authorList>
            <person name="Stevens D.C."/>
        </authorList>
    </citation>
    <scope>NUCLEOTIDE SEQUENCE [LARGE SCALE GENOMIC DNA]</scope>
    <source>
        <strain evidence="2">SCPEA02</strain>
    </source>
</reference>
<accession>A0ABX7NT23</accession>
<gene>
    <name evidence="1" type="ORF">JY651_44000</name>
</gene>
<dbReference type="Proteomes" id="UP000662747">
    <property type="component" value="Chromosome"/>
</dbReference>
<protein>
    <submittedName>
        <fullName evidence="1">Uncharacterized protein</fullName>
    </submittedName>
</protein>